<protein>
    <recommendedName>
        <fullName evidence="3">IS66 family transposase</fullName>
    </recommendedName>
</protein>
<gene>
    <name evidence="1" type="ORF">KYN89_10150</name>
</gene>
<reference evidence="1 2" key="1">
    <citation type="submission" date="2021-07" db="EMBL/GenBank/DDBJ databases">
        <title>Alteriqipengyuania abyssalis NZ-12B nov, sp.nov isolated from deep sea sponge in pacific ocean.</title>
        <authorList>
            <person name="Tareen S."/>
            <person name="Wink J."/>
        </authorList>
    </citation>
    <scope>NUCLEOTIDE SEQUENCE [LARGE SCALE GENOMIC DNA]</scope>
    <source>
        <strain evidence="1 2">NZ-12B</strain>
    </source>
</reference>
<comment type="caution">
    <text evidence="1">The sequence shown here is derived from an EMBL/GenBank/DDBJ whole genome shotgun (WGS) entry which is preliminary data.</text>
</comment>
<sequence length="47" mass="5374">MPTIPTENLILGELQDLKKEAQKTNELLGAIYQHLVDFIPDRDNPLK</sequence>
<organism evidence="1 2">
    <name type="scientific">Alteriqipengyuania abyssalis</name>
    <dbReference type="NCBI Taxonomy" id="2860200"/>
    <lineage>
        <taxon>Bacteria</taxon>
        <taxon>Pseudomonadati</taxon>
        <taxon>Pseudomonadota</taxon>
        <taxon>Alphaproteobacteria</taxon>
        <taxon>Sphingomonadales</taxon>
        <taxon>Erythrobacteraceae</taxon>
        <taxon>Alteriqipengyuania</taxon>
    </lineage>
</organism>
<accession>A0ABS7PEA1</accession>
<dbReference type="EMBL" id="JAHWXP010000003">
    <property type="protein sequence ID" value="MBY8337413.1"/>
    <property type="molecule type" value="Genomic_DNA"/>
</dbReference>
<dbReference type="RefSeq" id="WP_222824985.1">
    <property type="nucleotide sequence ID" value="NZ_JAHWXP010000003.1"/>
</dbReference>
<evidence type="ECO:0000313" key="2">
    <source>
        <dbReference type="Proteomes" id="UP000759298"/>
    </source>
</evidence>
<name>A0ABS7PEA1_9SPHN</name>
<evidence type="ECO:0000313" key="1">
    <source>
        <dbReference type="EMBL" id="MBY8337413.1"/>
    </source>
</evidence>
<dbReference type="Proteomes" id="UP000759298">
    <property type="component" value="Unassembled WGS sequence"/>
</dbReference>
<keyword evidence="2" id="KW-1185">Reference proteome</keyword>
<evidence type="ECO:0008006" key="3">
    <source>
        <dbReference type="Google" id="ProtNLM"/>
    </source>
</evidence>
<proteinExistence type="predicted"/>